<dbReference type="RefSeq" id="WP_343769224.1">
    <property type="nucleotide sequence ID" value="NZ_BAAACF010000001.1"/>
</dbReference>
<keyword evidence="3" id="KW-1185">Reference proteome</keyword>
<evidence type="ECO:0000313" key="3">
    <source>
        <dbReference type="Proteomes" id="UP001500339"/>
    </source>
</evidence>
<gene>
    <name evidence="2" type="ORF">GCM10008905_19580</name>
</gene>
<comment type="caution">
    <text evidence="2">The sequence shown here is derived from an EMBL/GenBank/DDBJ whole genome shotgun (WGS) entry which is preliminary data.</text>
</comment>
<dbReference type="SUPFAM" id="SSF55785">
    <property type="entry name" value="PYP-like sensor domain (PAS domain)"/>
    <property type="match status" value="1"/>
</dbReference>
<dbReference type="PANTHER" id="PTHR39966">
    <property type="entry name" value="BLL2471 PROTEIN-RELATED"/>
    <property type="match status" value="1"/>
</dbReference>
<organism evidence="2 3">
    <name type="scientific">Clostridium malenominatum</name>
    <dbReference type="NCBI Taxonomy" id="1539"/>
    <lineage>
        <taxon>Bacteria</taxon>
        <taxon>Bacillati</taxon>
        <taxon>Bacillota</taxon>
        <taxon>Clostridia</taxon>
        <taxon>Eubacteriales</taxon>
        <taxon>Clostridiaceae</taxon>
        <taxon>Clostridium</taxon>
    </lineage>
</organism>
<dbReference type="InterPro" id="IPR000014">
    <property type="entry name" value="PAS"/>
</dbReference>
<accession>A0ABN1J0K0</accession>
<dbReference type="Pfam" id="PF01814">
    <property type="entry name" value="Hemerythrin"/>
    <property type="match status" value="1"/>
</dbReference>
<proteinExistence type="predicted"/>
<dbReference type="Gene3D" id="3.30.450.20">
    <property type="entry name" value="PAS domain"/>
    <property type="match status" value="1"/>
</dbReference>
<dbReference type="InterPro" id="IPR035965">
    <property type="entry name" value="PAS-like_dom_sf"/>
</dbReference>
<feature type="domain" description="PAC" evidence="1">
    <location>
        <begin position="334"/>
        <end position="393"/>
    </location>
</feature>
<reference evidence="2 3" key="1">
    <citation type="journal article" date="2019" name="Int. J. Syst. Evol. Microbiol.">
        <title>The Global Catalogue of Microorganisms (GCM) 10K type strain sequencing project: providing services to taxonomists for standard genome sequencing and annotation.</title>
        <authorList>
            <consortium name="The Broad Institute Genomics Platform"/>
            <consortium name="The Broad Institute Genome Sequencing Center for Infectious Disease"/>
            <person name="Wu L."/>
            <person name="Ma J."/>
        </authorList>
    </citation>
    <scope>NUCLEOTIDE SEQUENCE [LARGE SCALE GENOMIC DNA]</scope>
    <source>
        <strain evidence="2 3">JCM 1405</strain>
    </source>
</reference>
<dbReference type="InterPro" id="IPR009079">
    <property type="entry name" value="4_helix_cytokine-like_core"/>
</dbReference>
<sequence>MNSDKTKINLLAEYVEGLMNEYDGKELYLKYKDAIEKVTPQEAFEVFYLQLNKDKKPKVILKVLDKVINIFYKSLSSYPWKRPEKDSFLDVLIQENKALRAKLNDIGEIVKEQNFKGRKEDLLVKVSELKAFNDHYLKKENILFPYMEKRMEKFHGLTIMWSLHDEARACLNKMVSLLESEDCTESEFNSEIGKLFFAMGGLANKEELILFPAASEIFSEEEWRDMGKQSFEYSFPFIDSPQRPSEKIDDEEINELIKSMDGFIFKTETGILNLEQILMIFNALPVDLSFVDENNKVKFFTRPKDRIFPRSSAVIGRDVRNCHPHESVHVVEEIIEEFRNGRKEVASFWINMRGKMILIQYFALRNSKGEYKGVLEVSQDITEIKKLEGERRLLQWDNA</sequence>
<dbReference type="NCBIfam" id="TIGR00229">
    <property type="entry name" value="sensory_box"/>
    <property type="match status" value="1"/>
</dbReference>
<evidence type="ECO:0000313" key="2">
    <source>
        <dbReference type="EMBL" id="GAA0724958.1"/>
    </source>
</evidence>
<name>A0ABN1J0K0_9CLOT</name>
<dbReference type="SUPFAM" id="SSF47266">
    <property type="entry name" value="4-helical cytokines"/>
    <property type="match status" value="1"/>
</dbReference>
<evidence type="ECO:0000259" key="1">
    <source>
        <dbReference type="PROSITE" id="PS50113"/>
    </source>
</evidence>
<dbReference type="InterPro" id="IPR000700">
    <property type="entry name" value="PAS-assoc_C"/>
</dbReference>
<dbReference type="PANTHER" id="PTHR39966:SF3">
    <property type="entry name" value="DUF438 DOMAIN-CONTAINING PROTEIN"/>
    <property type="match status" value="1"/>
</dbReference>
<dbReference type="Proteomes" id="UP001500339">
    <property type="component" value="Unassembled WGS sequence"/>
</dbReference>
<dbReference type="Gene3D" id="1.20.120.520">
    <property type="entry name" value="nmb1532 protein domain like"/>
    <property type="match status" value="1"/>
</dbReference>
<dbReference type="EMBL" id="BAAACF010000001">
    <property type="protein sequence ID" value="GAA0724958.1"/>
    <property type="molecule type" value="Genomic_DNA"/>
</dbReference>
<protein>
    <submittedName>
        <fullName evidence="2">DUF438 domain-containing protein</fullName>
    </submittedName>
</protein>
<dbReference type="PROSITE" id="PS50113">
    <property type="entry name" value="PAC"/>
    <property type="match status" value="1"/>
</dbReference>
<dbReference type="InterPro" id="IPR012312">
    <property type="entry name" value="Hemerythrin-like"/>
</dbReference>
<dbReference type="Pfam" id="PF13596">
    <property type="entry name" value="PAS_10"/>
    <property type="match status" value="1"/>
</dbReference>